<keyword evidence="7" id="KW-1003">Cell membrane</keyword>
<evidence type="ECO:0000256" key="2">
    <source>
        <dbReference type="ARBA" id="ARBA00004429"/>
    </source>
</evidence>
<comment type="caution">
    <text evidence="13">The sequence shown here is derived from an EMBL/GenBank/DDBJ whole genome shotgun (WGS) entry which is preliminary data.</text>
</comment>
<keyword evidence="9 12" id="KW-0812">Transmembrane</keyword>
<dbReference type="RefSeq" id="WP_071472480.1">
    <property type="nucleotide sequence ID" value="NZ_MDKE01000017.1"/>
</dbReference>
<accession>A0A1J4QH88</accession>
<keyword evidence="14" id="KW-1185">Reference proteome</keyword>
<dbReference type="STRING" id="1414654.BFR47_13340"/>
<keyword evidence="11 12" id="KW-0472">Membrane</keyword>
<comment type="subcellular location">
    <subcellularLocation>
        <location evidence="2 12">Cell inner membrane</location>
        <topology evidence="2 12">Multi-pass membrane protein</topology>
    </subcellularLocation>
</comment>
<comment type="similarity">
    <text evidence="3 12">Belongs to the MlaE permease family.</text>
</comment>
<dbReference type="Pfam" id="PF02405">
    <property type="entry name" value="MlaE"/>
    <property type="match status" value="1"/>
</dbReference>
<reference evidence="13 14" key="1">
    <citation type="submission" date="2016-07" db="EMBL/GenBank/DDBJ databases">
        <title>Draft Genome Sequence of Oceanisphaera psychrotolerans, isolated from coastal sediment samples.</title>
        <authorList>
            <person name="Zhuo S."/>
            <person name="Ruan Z."/>
        </authorList>
    </citation>
    <scope>NUCLEOTIDE SEQUENCE [LARGE SCALE GENOMIC DNA]</scope>
    <source>
        <strain evidence="13 14">LAM-WHM-ZC</strain>
    </source>
</reference>
<evidence type="ECO:0000256" key="5">
    <source>
        <dbReference type="ARBA" id="ARBA00020857"/>
    </source>
</evidence>
<proteinExistence type="inferred from homology"/>
<sequence length="259" mass="27364">MLIDVIGRLGRQGVAGISACGRAGFMLMHALVGRPQPKKHFPLLIQQLQVVGVQSVAIILVSGIFIGMVLALQGYNVLVDFGAEGSLGPLVSLSLLRELGPVVTGLLFAGRAGSALTAELGLMKATEQLSSLEMMGIDPLRRVVAPRFWAGFISMPLLALMFSLIGIWGAKLVGVDWLGVDEGGFWSAMQAAVDWQQDIMQGVIKSLVFALVVTWIALFNGFDAEPTAAGISQATTRTVVHSSLAVLGLDFALTAVMFG</sequence>
<dbReference type="EMBL" id="MDKE01000017">
    <property type="protein sequence ID" value="OIN10242.1"/>
    <property type="molecule type" value="Genomic_DNA"/>
</dbReference>
<comment type="function">
    <text evidence="1">Part of the ABC transporter complex MlaFEDB, which is involved in a phospholipid transport pathway that maintains lipid asymmetry in the outer membrane by retrograde trafficking of phospholipids from the outer membrane to the inner membrane. Probably responsible for the translocation of the substrate across the membrane.</text>
</comment>
<evidence type="ECO:0000256" key="1">
    <source>
        <dbReference type="ARBA" id="ARBA00002460"/>
    </source>
</evidence>
<feature type="transmembrane region" description="Helical" evidence="12">
    <location>
        <begin position="199"/>
        <end position="218"/>
    </location>
</feature>
<keyword evidence="6" id="KW-0813">Transport</keyword>
<dbReference type="InterPro" id="IPR053408">
    <property type="entry name" value="MlaE_Permease"/>
</dbReference>
<dbReference type="InterPro" id="IPR003453">
    <property type="entry name" value="ABC_MlaE_roteobac"/>
</dbReference>
<dbReference type="NCBIfam" id="NF033619">
    <property type="entry name" value="perm_MlaE_1"/>
    <property type="match status" value="1"/>
</dbReference>
<comment type="subunit">
    <text evidence="4">The complex is composed of two ATP-binding proteins (MlaF), two transmembrane proteins (MlaE), two cytoplasmic solute-binding proteins (MlaB) and six periplasmic solute-binding proteins (MlaD).</text>
</comment>
<dbReference type="OrthoDB" id="9806241at2"/>
<evidence type="ECO:0000256" key="9">
    <source>
        <dbReference type="ARBA" id="ARBA00022692"/>
    </source>
</evidence>
<evidence type="ECO:0000256" key="6">
    <source>
        <dbReference type="ARBA" id="ARBA00022448"/>
    </source>
</evidence>
<evidence type="ECO:0000313" key="13">
    <source>
        <dbReference type="EMBL" id="OIN10242.1"/>
    </source>
</evidence>
<feature type="transmembrane region" description="Helical" evidence="12">
    <location>
        <begin position="12"/>
        <end position="32"/>
    </location>
</feature>
<evidence type="ECO:0000256" key="8">
    <source>
        <dbReference type="ARBA" id="ARBA00022519"/>
    </source>
</evidence>
<dbReference type="GO" id="GO:0005548">
    <property type="term" value="F:phospholipid transporter activity"/>
    <property type="evidence" value="ECO:0007669"/>
    <property type="project" value="TreeGrafter"/>
</dbReference>
<evidence type="ECO:0000256" key="12">
    <source>
        <dbReference type="RuleBase" id="RU362044"/>
    </source>
</evidence>
<organism evidence="13 14">
    <name type="scientific">Oceanisphaera psychrotolerans</name>
    <dbReference type="NCBI Taxonomy" id="1414654"/>
    <lineage>
        <taxon>Bacteria</taxon>
        <taxon>Pseudomonadati</taxon>
        <taxon>Pseudomonadota</taxon>
        <taxon>Gammaproteobacteria</taxon>
        <taxon>Aeromonadales</taxon>
        <taxon>Aeromonadaceae</taxon>
        <taxon>Oceanisphaera</taxon>
    </lineage>
</organism>
<dbReference type="InterPro" id="IPR030802">
    <property type="entry name" value="Permease_MalE"/>
</dbReference>
<dbReference type="GO" id="GO:0043190">
    <property type="term" value="C:ATP-binding cassette (ABC) transporter complex"/>
    <property type="evidence" value="ECO:0007669"/>
    <property type="project" value="InterPro"/>
</dbReference>
<feature type="transmembrane region" description="Helical" evidence="12">
    <location>
        <begin position="239"/>
        <end position="258"/>
    </location>
</feature>
<evidence type="ECO:0000313" key="14">
    <source>
        <dbReference type="Proteomes" id="UP000243073"/>
    </source>
</evidence>
<feature type="transmembrane region" description="Helical" evidence="12">
    <location>
        <begin position="148"/>
        <end position="170"/>
    </location>
</feature>
<evidence type="ECO:0000256" key="7">
    <source>
        <dbReference type="ARBA" id="ARBA00022475"/>
    </source>
</evidence>
<dbReference type="PANTHER" id="PTHR30188">
    <property type="entry name" value="ABC TRANSPORTER PERMEASE PROTEIN-RELATED"/>
    <property type="match status" value="1"/>
</dbReference>
<dbReference type="AlphaFoldDB" id="A0A1J4QH88"/>
<keyword evidence="10 12" id="KW-1133">Transmembrane helix</keyword>
<evidence type="ECO:0000256" key="4">
    <source>
        <dbReference type="ARBA" id="ARBA00011380"/>
    </source>
</evidence>
<dbReference type="NCBIfam" id="TIGR00056">
    <property type="entry name" value="MlaE family lipid ABC transporter permease subunit"/>
    <property type="match status" value="1"/>
</dbReference>
<gene>
    <name evidence="13" type="ORF">BFR47_13340</name>
</gene>
<evidence type="ECO:0000256" key="10">
    <source>
        <dbReference type="ARBA" id="ARBA00022989"/>
    </source>
</evidence>
<dbReference type="Proteomes" id="UP000243073">
    <property type="component" value="Unassembled WGS sequence"/>
</dbReference>
<feature type="transmembrane region" description="Helical" evidence="12">
    <location>
        <begin position="52"/>
        <end position="72"/>
    </location>
</feature>
<name>A0A1J4QH88_9GAMM</name>
<evidence type="ECO:0000256" key="11">
    <source>
        <dbReference type="ARBA" id="ARBA00023136"/>
    </source>
</evidence>
<evidence type="ECO:0000256" key="3">
    <source>
        <dbReference type="ARBA" id="ARBA00007556"/>
    </source>
</evidence>
<dbReference type="PANTHER" id="PTHR30188:SF4">
    <property type="entry name" value="PROTEIN TRIGALACTOSYLDIACYLGLYCEROL 1, CHLOROPLASTIC"/>
    <property type="match status" value="1"/>
</dbReference>
<keyword evidence="8 12" id="KW-0997">Cell inner membrane</keyword>
<protein>
    <recommendedName>
        <fullName evidence="5">Intermembrane phospholipid transport system permease protein MlaE</fullName>
    </recommendedName>
</protein>